<protein>
    <submittedName>
        <fullName evidence="2">Uncharacterized protein</fullName>
    </submittedName>
</protein>
<accession>A0AAV9Q0Z1</accession>
<dbReference type="Pfam" id="PF13714">
    <property type="entry name" value="PEP_mutase"/>
    <property type="match status" value="1"/>
</dbReference>
<dbReference type="Proteomes" id="UP001345827">
    <property type="component" value="Unassembled WGS sequence"/>
</dbReference>
<dbReference type="Gene3D" id="3.20.20.60">
    <property type="entry name" value="Phosphoenolpyruvate-binding domains"/>
    <property type="match status" value="1"/>
</dbReference>
<dbReference type="PANTHER" id="PTHR42905:SF2">
    <property type="entry name" value="PHOSPHOENOLPYRUVATE CARBOXYLASE FAMILY PROTEIN"/>
    <property type="match status" value="1"/>
</dbReference>
<dbReference type="PROSITE" id="PS00161">
    <property type="entry name" value="ISOCITRATE_LYASE"/>
    <property type="match status" value="1"/>
</dbReference>
<dbReference type="InterPro" id="IPR015813">
    <property type="entry name" value="Pyrv/PenolPyrv_kinase-like_dom"/>
</dbReference>
<dbReference type="InterPro" id="IPR039556">
    <property type="entry name" value="ICL/PEPM"/>
</dbReference>
<dbReference type="GO" id="GO:0046421">
    <property type="term" value="F:methylisocitrate lyase activity"/>
    <property type="evidence" value="ECO:0007669"/>
    <property type="project" value="UniProtKB-EC"/>
</dbReference>
<gene>
    <name evidence="2" type="ORF">LTR25_007683</name>
</gene>
<reference evidence="2 3" key="1">
    <citation type="submission" date="2023-06" db="EMBL/GenBank/DDBJ databases">
        <title>Black Yeasts Isolated from many extreme environments.</title>
        <authorList>
            <person name="Coleine C."/>
            <person name="Stajich J.E."/>
            <person name="Selbmann L."/>
        </authorList>
    </citation>
    <scope>NUCLEOTIDE SEQUENCE [LARGE SCALE GENOMIC DNA]</scope>
    <source>
        <strain evidence="2 3">CCFEE 5887</strain>
    </source>
</reference>
<dbReference type="PANTHER" id="PTHR42905">
    <property type="entry name" value="PHOSPHOENOLPYRUVATE CARBOXYLASE"/>
    <property type="match status" value="1"/>
</dbReference>
<organism evidence="2 3">
    <name type="scientific">Vermiconidia calcicola</name>
    <dbReference type="NCBI Taxonomy" id="1690605"/>
    <lineage>
        <taxon>Eukaryota</taxon>
        <taxon>Fungi</taxon>
        <taxon>Dikarya</taxon>
        <taxon>Ascomycota</taxon>
        <taxon>Pezizomycotina</taxon>
        <taxon>Dothideomycetes</taxon>
        <taxon>Dothideomycetidae</taxon>
        <taxon>Mycosphaerellales</taxon>
        <taxon>Extremaceae</taxon>
        <taxon>Vermiconidia</taxon>
    </lineage>
</organism>
<dbReference type="CDD" id="cd00377">
    <property type="entry name" value="ICL_PEPM"/>
    <property type="match status" value="1"/>
</dbReference>
<comment type="caution">
    <text evidence="2">The sequence shown here is derived from an EMBL/GenBank/DDBJ whole genome shotgun (WGS) entry which is preliminary data.</text>
</comment>
<evidence type="ECO:0000313" key="2">
    <source>
        <dbReference type="EMBL" id="KAK5532978.1"/>
    </source>
</evidence>
<dbReference type="InterPro" id="IPR040442">
    <property type="entry name" value="Pyrv_kinase-like_dom_sf"/>
</dbReference>
<dbReference type="EMBL" id="JAXLQG010000014">
    <property type="protein sequence ID" value="KAK5532978.1"/>
    <property type="molecule type" value="Genomic_DNA"/>
</dbReference>
<keyword evidence="3" id="KW-1185">Reference proteome</keyword>
<dbReference type="SUPFAM" id="SSF51621">
    <property type="entry name" value="Phosphoenolpyruvate/pyruvate domain"/>
    <property type="match status" value="1"/>
</dbReference>
<name>A0AAV9Q0Z1_9PEZI</name>
<proteinExistence type="predicted"/>
<dbReference type="AlphaFoldDB" id="A0AAV9Q0Z1"/>
<dbReference type="InterPro" id="IPR018523">
    <property type="entry name" value="Isocitrate_lyase_ph_CS"/>
</dbReference>
<evidence type="ECO:0000313" key="3">
    <source>
        <dbReference type="Proteomes" id="UP001345827"/>
    </source>
</evidence>
<sequence>MPSISGSHVTGGQIAAAKLRKLLAERGRTIMCPGVYDGLTARLALNERFDCLYMTGAGTAASRLGMPDLGLATMNDMVDNAGMIASLDRTTPLIADADTGYGGTLMVARTVRAYMTAGVAGMHLEDQVVSKRCGHLANKELVDEEVYLSRIRAAVMARGEMRQSLGEAADIVLIARTDCLQSLGYDTAVSRLQKAIAIGADVAFLEGMTTIDQCERVCKDLAPTPVLLNMVAGGITPDLTVDEAQSMGFKIIIFPAVALGPVTEEVSRAMKALKETRRAHVSEYQRQHGVKQLFNALGLSECMQFDSAAGGSSFANGA</sequence>
<evidence type="ECO:0000256" key="1">
    <source>
        <dbReference type="ARBA" id="ARBA00001050"/>
    </source>
</evidence>
<comment type="catalytic activity">
    <reaction evidence="1">
        <text>(2S,3R)-3-hydroxybutane-1,2,3-tricarboxylate = pyruvate + succinate</text>
        <dbReference type="Rhea" id="RHEA:16809"/>
        <dbReference type="ChEBI" id="CHEBI:15361"/>
        <dbReference type="ChEBI" id="CHEBI:30031"/>
        <dbReference type="ChEBI" id="CHEBI:57429"/>
        <dbReference type="EC" id="4.1.3.30"/>
    </reaction>
</comment>